<accession>A0A369M5L8</accession>
<keyword evidence="2" id="KW-0472">Membrane</keyword>
<dbReference type="RefSeq" id="WP_114568696.1">
    <property type="nucleotide sequence ID" value="NZ_CABMMS010000003.1"/>
</dbReference>
<feature type="compositionally biased region" description="Gly residues" evidence="1">
    <location>
        <begin position="163"/>
        <end position="172"/>
    </location>
</feature>
<dbReference type="GeneID" id="78359301"/>
<proteinExistence type="predicted"/>
<feature type="region of interest" description="Disordered" evidence="1">
    <location>
        <begin position="137"/>
        <end position="244"/>
    </location>
</feature>
<sequence length="292" mass="30972">MDEPFGQIIRIIPAVGMSALLYLPVLPVDPNLCDEETGHPALQVLYVDRAYADEPDSWERWGTFEWEESWREYASGTNSITPVFADDQHTVMRYCTVSYSSDTVDYRDFYLRATAVTLEDGVLTTTEFAPALIAYEGAWRPDPDDPDEEPPVVVNPPEADAGDSGGNRGGAAQGESERVNPGSAPKILLPGVERAEAAPGGGEDAEEDAPADEGGDSAEDDASKADDTHAALDEDARDDGAPAYAEEQVPGFVWAVGATAAAVVVAGGAGAVLHAKNRTRKGAGAHRQRPSA</sequence>
<evidence type="ECO:0000313" key="3">
    <source>
        <dbReference type="EMBL" id="RDB65708.1"/>
    </source>
</evidence>
<comment type="caution">
    <text evidence="3">The sequence shown here is derived from an EMBL/GenBank/DDBJ whole genome shotgun (WGS) entry which is preliminary data.</text>
</comment>
<reference evidence="3 4" key="1">
    <citation type="journal article" date="2018" name="Elife">
        <title>Discovery and characterization of a prevalent human gut bacterial enzyme sufficient for the inactivation of a family of plant toxins.</title>
        <authorList>
            <person name="Koppel N."/>
            <person name="Bisanz J.E."/>
            <person name="Pandelia M.E."/>
            <person name="Turnbaugh P.J."/>
            <person name="Balskus E.P."/>
        </authorList>
    </citation>
    <scope>NUCLEOTIDE SEQUENCE [LARGE SCALE GENOMIC DNA]</scope>
    <source>
        <strain evidence="3 4">3C</strain>
    </source>
</reference>
<protein>
    <submittedName>
        <fullName evidence="3">Uncharacterized protein</fullName>
    </submittedName>
</protein>
<keyword evidence="4" id="KW-1185">Reference proteome</keyword>
<dbReference type="Proteomes" id="UP000254000">
    <property type="component" value="Unassembled WGS sequence"/>
</dbReference>
<evidence type="ECO:0000256" key="1">
    <source>
        <dbReference type="SAM" id="MobiDB-lite"/>
    </source>
</evidence>
<evidence type="ECO:0000256" key="2">
    <source>
        <dbReference type="SAM" id="Phobius"/>
    </source>
</evidence>
<feature type="transmembrane region" description="Helical" evidence="2">
    <location>
        <begin position="252"/>
        <end position="273"/>
    </location>
</feature>
<feature type="compositionally biased region" description="Basic and acidic residues" evidence="1">
    <location>
        <begin position="221"/>
        <end position="240"/>
    </location>
</feature>
<feature type="compositionally biased region" description="Acidic residues" evidence="1">
    <location>
        <begin position="203"/>
        <end position="220"/>
    </location>
</feature>
<dbReference type="AlphaFoldDB" id="A0A369M5L8"/>
<gene>
    <name evidence="3" type="ORF">C1877_06235</name>
</gene>
<evidence type="ECO:0000313" key="4">
    <source>
        <dbReference type="Proteomes" id="UP000254000"/>
    </source>
</evidence>
<dbReference type="OrthoDB" id="3178188at2"/>
<name>A0A369M5L8_9ACTN</name>
<keyword evidence="2" id="KW-1133">Transmembrane helix</keyword>
<organism evidence="3 4">
    <name type="scientific">Gordonibacter pamelaeae</name>
    <dbReference type="NCBI Taxonomy" id="471189"/>
    <lineage>
        <taxon>Bacteria</taxon>
        <taxon>Bacillati</taxon>
        <taxon>Actinomycetota</taxon>
        <taxon>Coriobacteriia</taxon>
        <taxon>Eggerthellales</taxon>
        <taxon>Eggerthellaceae</taxon>
        <taxon>Gordonibacter</taxon>
    </lineage>
</organism>
<dbReference type="EMBL" id="PPTS01000003">
    <property type="protein sequence ID" value="RDB65708.1"/>
    <property type="molecule type" value="Genomic_DNA"/>
</dbReference>
<keyword evidence="2" id="KW-0812">Transmembrane</keyword>